<reference evidence="3 4" key="1">
    <citation type="submission" date="2018-11" db="EMBL/GenBank/DDBJ databases">
        <title>Draft genome sequence of Ferruginibacter sp. BO-59.</title>
        <authorList>
            <person name="Im W.T."/>
        </authorList>
    </citation>
    <scope>NUCLEOTIDE SEQUENCE [LARGE SCALE GENOMIC DNA]</scope>
    <source>
        <strain evidence="3 4">BO-59</strain>
    </source>
</reference>
<gene>
    <name evidence="3" type="ORF">EFY79_03785</name>
</gene>
<keyword evidence="1" id="KW-1133">Transmembrane helix</keyword>
<dbReference type="EMBL" id="RJJR01000002">
    <property type="protein sequence ID" value="RNI38791.1"/>
    <property type="molecule type" value="Genomic_DNA"/>
</dbReference>
<dbReference type="InterPro" id="IPR036761">
    <property type="entry name" value="TTHA0802/YceI-like_sf"/>
</dbReference>
<dbReference type="InterPro" id="IPR007372">
    <property type="entry name" value="Lipid/polyisoprenoid-bd_YceI"/>
</dbReference>
<evidence type="ECO:0000313" key="4">
    <source>
        <dbReference type="Proteomes" id="UP000267223"/>
    </source>
</evidence>
<dbReference type="SUPFAM" id="SSF101874">
    <property type="entry name" value="YceI-like"/>
    <property type="match status" value="1"/>
</dbReference>
<comment type="caution">
    <text evidence="3">The sequence shown here is derived from an EMBL/GenBank/DDBJ whole genome shotgun (WGS) entry which is preliminary data.</text>
</comment>
<proteinExistence type="predicted"/>
<evidence type="ECO:0000256" key="1">
    <source>
        <dbReference type="SAM" id="Phobius"/>
    </source>
</evidence>
<keyword evidence="1" id="KW-0812">Transmembrane</keyword>
<organism evidence="3 4">
    <name type="scientific">Hanamia caeni</name>
    <dbReference type="NCBI Taxonomy" id="2294116"/>
    <lineage>
        <taxon>Bacteria</taxon>
        <taxon>Pseudomonadati</taxon>
        <taxon>Bacteroidota</taxon>
        <taxon>Chitinophagia</taxon>
        <taxon>Chitinophagales</taxon>
        <taxon>Chitinophagaceae</taxon>
        <taxon>Hanamia</taxon>
    </lineage>
</organism>
<protein>
    <submittedName>
        <fullName evidence="3">YceI family protein</fullName>
    </submittedName>
</protein>
<evidence type="ECO:0000259" key="2">
    <source>
        <dbReference type="Pfam" id="PF04264"/>
    </source>
</evidence>
<sequence length="225" mass="24909">MVRQWPVLWLVKFIFMPALTLLSLCISLLSFFSNTIKQRETKPLTIIYSFEKGSKVSIDGTTNVKDFFCSSNKLFAQQSAKLNREDSERIGFDNAALDFNISSLNCGNTGINRDLMKAMKADLYPVISVKLTDAQIDAEKTLSLNAWTTIKINVSISMAGVSKNAQITVQGKKTGANYYRFVGQHSMLMTSFGVIPPTALFGMVKVKDGIIVKFDLIVSARAVNV</sequence>
<evidence type="ECO:0000313" key="3">
    <source>
        <dbReference type="EMBL" id="RNI38791.1"/>
    </source>
</evidence>
<dbReference type="Pfam" id="PF04264">
    <property type="entry name" value="YceI"/>
    <property type="match status" value="1"/>
</dbReference>
<keyword evidence="1" id="KW-0472">Membrane</keyword>
<accession>A0A3M9NLZ4</accession>
<feature type="domain" description="Lipid/polyisoprenoid-binding YceI-like" evidence="2">
    <location>
        <begin position="75"/>
        <end position="216"/>
    </location>
</feature>
<dbReference type="Proteomes" id="UP000267223">
    <property type="component" value="Unassembled WGS sequence"/>
</dbReference>
<dbReference type="Gene3D" id="2.40.128.110">
    <property type="entry name" value="Lipid/polyisoprenoid-binding, YceI-like"/>
    <property type="match status" value="1"/>
</dbReference>
<dbReference type="AlphaFoldDB" id="A0A3M9NLZ4"/>
<name>A0A3M9NLZ4_9BACT</name>
<keyword evidence="4" id="KW-1185">Reference proteome</keyword>
<feature type="transmembrane region" description="Helical" evidence="1">
    <location>
        <begin position="6"/>
        <end position="32"/>
    </location>
</feature>